<evidence type="ECO:0000259" key="15">
    <source>
        <dbReference type="Pfam" id="PF04116"/>
    </source>
</evidence>
<keyword evidence="10" id="KW-0560">Oxidoreductase</keyword>
<evidence type="ECO:0000256" key="13">
    <source>
        <dbReference type="ARBA" id="ARBA00023160"/>
    </source>
</evidence>
<evidence type="ECO:0000256" key="9">
    <source>
        <dbReference type="ARBA" id="ARBA00022989"/>
    </source>
</evidence>
<dbReference type="InterPro" id="IPR006694">
    <property type="entry name" value="Fatty_acid_hydroxylase"/>
</dbReference>
<keyword evidence="11" id="KW-0443">Lipid metabolism</keyword>
<accession>A0A553BL64</accession>
<feature type="transmembrane region" description="Helical" evidence="14">
    <location>
        <begin position="24"/>
        <end position="44"/>
    </location>
</feature>
<keyword evidence="7" id="KW-0276">Fatty acid metabolism</keyword>
<keyword evidence="4 14" id="KW-0812">Transmembrane</keyword>
<dbReference type="EMBL" id="VJZL01000017">
    <property type="protein sequence ID" value="TRX08977.1"/>
    <property type="molecule type" value="Genomic_DNA"/>
</dbReference>
<feature type="transmembrane region" description="Helical" evidence="14">
    <location>
        <begin position="132"/>
        <end position="152"/>
    </location>
</feature>
<organism evidence="17 19">
    <name type="scientific">Flavobacterium gawalongense</name>
    <dbReference type="NCBI Taxonomy" id="2594432"/>
    <lineage>
        <taxon>Bacteria</taxon>
        <taxon>Pseudomonadati</taxon>
        <taxon>Bacteroidota</taxon>
        <taxon>Flavobacteriia</taxon>
        <taxon>Flavobacteriales</taxon>
        <taxon>Flavobacteriaceae</taxon>
        <taxon>Flavobacterium</taxon>
    </lineage>
</organism>
<evidence type="ECO:0000256" key="2">
    <source>
        <dbReference type="ARBA" id="ARBA00004477"/>
    </source>
</evidence>
<dbReference type="GO" id="GO:0005506">
    <property type="term" value="F:iron ion binding"/>
    <property type="evidence" value="ECO:0007669"/>
    <property type="project" value="InterPro"/>
</dbReference>
<feature type="domain" description="Fatty acid hydroxylase" evidence="15">
    <location>
        <begin position="58"/>
        <end position="194"/>
    </location>
</feature>
<evidence type="ECO:0000313" key="18">
    <source>
        <dbReference type="Proteomes" id="UP000318528"/>
    </source>
</evidence>
<dbReference type="GO" id="GO:0006633">
    <property type="term" value="P:fatty acid biosynthetic process"/>
    <property type="evidence" value="ECO:0007669"/>
    <property type="project" value="UniProtKB-KW"/>
</dbReference>
<dbReference type="PANTHER" id="PTHR12863:SF1">
    <property type="entry name" value="FATTY ACID 2-HYDROXYLASE"/>
    <property type="match status" value="1"/>
</dbReference>
<keyword evidence="18" id="KW-1185">Reference proteome</keyword>
<evidence type="ECO:0000313" key="16">
    <source>
        <dbReference type="EMBL" id="TRX05058.1"/>
    </source>
</evidence>
<evidence type="ECO:0000256" key="5">
    <source>
        <dbReference type="ARBA" id="ARBA00022723"/>
    </source>
</evidence>
<comment type="cofactor">
    <cofactor evidence="1">
        <name>Zn(2+)</name>
        <dbReference type="ChEBI" id="CHEBI:29105"/>
    </cofactor>
</comment>
<dbReference type="Proteomes" id="UP000318669">
    <property type="component" value="Unassembled WGS sequence"/>
</dbReference>
<evidence type="ECO:0000256" key="11">
    <source>
        <dbReference type="ARBA" id="ARBA00023098"/>
    </source>
</evidence>
<dbReference type="Pfam" id="PF04116">
    <property type="entry name" value="FA_hydroxylase"/>
    <property type="match status" value="1"/>
</dbReference>
<dbReference type="GO" id="GO:0080132">
    <property type="term" value="F:fatty acid 2-hydroxylase activity"/>
    <property type="evidence" value="ECO:0007669"/>
    <property type="project" value="InterPro"/>
</dbReference>
<keyword evidence="3" id="KW-0444">Lipid biosynthesis</keyword>
<proteinExistence type="predicted"/>
<name>A0A553BL64_9FLAO</name>
<comment type="caution">
    <text evidence="17">The sequence shown here is derived from an EMBL/GenBank/DDBJ whole genome shotgun (WGS) entry which is preliminary data.</text>
</comment>
<feature type="transmembrane region" description="Helical" evidence="14">
    <location>
        <begin position="105"/>
        <end position="126"/>
    </location>
</feature>
<evidence type="ECO:0000256" key="8">
    <source>
        <dbReference type="ARBA" id="ARBA00022833"/>
    </source>
</evidence>
<keyword evidence="13" id="KW-0275">Fatty acid biosynthesis</keyword>
<sequence length="202" mass="23728">MKNSKESIRLFENPILESLTKTNALFVIATLALISLSILLFGIIKIKLSILGYIVLFLSGTFVYTLAEYLIHRFVYHSGEYKNPKKWIFKIHGMHHTTPRDKQRLVLPLPVSIPLAGLFIFIFWLIMGNYVLLFFPGFLMGYSYYLSIHYFIHTTKPPKNFFRYLWKHHLLHHYKNETVAFGLTSPLWDIIFGTMPKDKKLE</sequence>
<dbReference type="RefSeq" id="WP_143387932.1">
    <property type="nucleotide sequence ID" value="NZ_VJZL01000017.1"/>
</dbReference>
<comment type="subcellular location">
    <subcellularLocation>
        <location evidence="2">Endoplasmic reticulum membrane</location>
        <topology evidence="2">Multi-pass membrane protein</topology>
    </subcellularLocation>
</comment>
<evidence type="ECO:0000256" key="10">
    <source>
        <dbReference type="ARBA" id="ARBA00023002"/>
    </source>
</evidence>
<keyword evidence="12 14" id="KW-0472">Membrane</keyword>
<keyword evidence="5" id="KW-0479">Metal-binding</keyword>
<evidence type="ECO:0000313" key="19">
    <source>
        <dbReference type="Proteomes" id="UP000318669"/>
    </source>
</evidence>
<evidence type="ECO:0000256" key="3">
    <source>
        <dbReference type="ARBA" id="ARBA00022516"/>
    </source>
</evidence>
<protein>
    <submittedName>
        <fullName evidence="17">Fatty acid hydroxylase</fullName>
    </submittedName>
</protein>
<dbReference type="PANTHER" id="PTHR12863">
    <property type="entry name" value="FATTY ACID HYDROXYLASE"/>
    <property type="match status" value="1"/>
</dbReference>
<evidence type="ECO:0000256" key="12">
    <source>
        <dbReference type="ARBA" id="ARBA00023136"/>
    </source>
</evidence>
<dbReference type="GO" id="GO:0016020">
    <property type="term" value="C:membrane"/>
    <property type="evidence" value="ECO:0007669"/>
    <property type="project" value="InterPro"/>
</dbReference>
<dbReference type="Proteomes" id="UP000318528">
    <property type="component" value="Unassembled WGS sequence"/>
</dbReference>
<reference evidence="18 19" key="1">
    <citation type="submission" date="2019-07" db="EMBL/GenBank/DDBJ databases">
        <title>Novel species of Flavobacterium.</title>
        <authorList>
            <person name="Liu Q."/>
            <person name="Xin Y.-H."/>
        </authorList>
    </citation>
    <scope>NUCLEOTIDE SEQUENCE [LARGE SCALE GENOMIC DNA]</scope>
    <source>
        <strain evidence="16 18">GSP39</strain>
        <strain evidence="17 19">GSR22</strain>
    </source>
</reference>
<dbReference type="AlphaFoldDB" id="A0A553BL64"/>
<keyword evidence="9 14" id="KW-1133">Transmembrane helix</keyword>
<evidence type="ECO:0000256" key="7">
    <source>
        <dbReference type="ARBA" id="ARBA00022832"/>
    </source>
</evidence>
<evidence type="ECO:0000256" key="6">
    <source>
        <dbReference type="ARBA" id="ARBA00022824"/>
    </source>
</evidence>
<dbReference type="EMBL" id="VJZN01000020">
    <property type="protein sequence ID" value="TRX05058.1"/>
    <property type="molecule type" value="Genomic_DNA"/>
</dbReference>
<feature type="transmembrane region" description="Helical" evidence="14">
    <location>
        <begin position="50"/>
        <end position="71"/>
    </location>
</feature>
<gene>
    <name evidence="17" type="ORF">FNW11_10580</name>
    <name evidence="16" type="ORF">FNW12_12155</name>
</gene>
<evidence type="ECO:0000256" key="14">
    <source>
        <dbReference type="SAM" id="Phobius"/>
    </source>
</evidence>
<evidence type="ECO:0000256" key="1">
    <source>
        <dbReference type="ARBA" id="ARBA00001947"/>
    </source>
</evidence>
<keyword evidence="8" id="KW-0862">Zinc</keyword>
<evidence type="ECO:0000256" key="4">
    <source>
        <dbReference type="ARBA" id="ARBA00022692"/>
    </source>
</evidence>
<evidence type="ECO:0000313" key="17">
    <source>
        <dbReference type="EMBL" id="TRX08977.1"/>
    </source>
</evidence>
<dbReference type="InterPro" id="IPR014430">
    <property type="entry name" value="Scs7"/>
</dbReference>
<keyword evidence="6" id="KW-0256">Endoplasmic reticulum</keyword>
<dbReference type="OrthoDB" id="9784228at2"/>